<gene>
    <name evidence="2" type="ORF">IZ6_05330</name>
</gene>
<dbReference type="AlphaFoldDB" id="A0A6S6QTL1"/>
<protein>
    <recommendedName>
        <fullName evidence="4">DUF2782 domain-containing protein</fullName>
    </recommendedName>
</protein>
<dbReference type="EMBL" id="AP023361">
    <property type="protein sequence ID" value="BCJ89798.1"/>
    <property type="molecule type" value="Genomic_DNA"/>
</dbReference>
<feature type="chain" id="PRO_5028124944" description="DUF2782 domain-containing protein" evidence="1">
    <location>
        <begin position="20"/>
        <end position="95"/>
    </location>
</feature>
<reference evidence="2 3" key="1">
    <citation type="submission" date="2020-08" db="EMBL/GenBank/DDBJ databases">
        <title>Genome sequence of Rhizobiales bacterium strain IZ6.</title>
        <authorList>
            <person name="Nakai R."/>
            <person name="Naganuma T."/>
        </authorList>
    </citation>
    <scope>NUCLEOTIDE SEQUENCE [LARGE SCALE GENOMIC DNA]</scope>
    <source>
        <strain evidence="2 3">IZ6</strain>
    </source>
</reference>
<keyword evidence="3" id="KW-1185">Reference proteome</keyword>
<evidence type="ECO:0000256" key="1">
    <source>
        <dbReference type="SAM" id="SignalP"/>
    </source>
</evidence>
<dbReference type="KEGG" id="tso:IZ6_05330"/>
<proteinExistence type="predicted"/>
<feature type="signal peptide" evidence="1">
    <location>
        <begin position="1"/>
        <end position="19"/>
    </location>
</feature>
<sequence length="95" mass="10697">MRTFLVGILLSTISVSALAADYGAPVQQDATRDYEIRRYYTDTGRAYGAPVTYYARITPAPPDRFIYMNGARGPARIELDERPPFPGPDWIKLIQ</sequence>
<name>A0A6S6QTL1_9HYPH</name>
<evidence type="ECO:0000313" key="3">
    <source>
        <dbReference type="Proteomes" id="UP000515317"/>
    </source>
</evidence>
<accession>A0A6S6QTL1</accession>
<keyword evidence="1" id="KW-0732">Signal</keyword>
<evidence type="ECO:0000313" key="2">
    <source>
        <dbReference type="EMBL" id="BCJ89798.1"/>
    </source>
</evidence>
<dbReference type="Proteomes" id="UP000515317">
    <property type="component" value="Chromosome"/>
</dbReference>
<organism evidence="2 3">
    <name type="scientific">Terrihabitans soli</name>
    <dbReference type="NCBI Taxonomy" id="708113"/>
    <lineage>
        <taxon>Bacteria</taxon>
        <taxon>Pseudomonadati</taxon>
        <taxon>Pseudomonadota</taxon>
        <taxon>Alphaproteobacteria</taxon>
        <taxon>Hyphomicrobiales</taxon>
        <taxon>Terrihabitans</taxon>
    </lineage>
</organism>
<dbReference type="RefSeq" id="WP_222876481.1">
    <property type="nucleotide sequence ID" value="NZ_AP023361.1"/>
</dbReference>
<evidence type="ECO:0008006" key="4">
    <source>
        <dbReference type="Google" id="ProtNLM"/>
    </source>
</evidence>